<protein>
    <submittedName>
        <fullName evidence="2">Uncharacterized protein</fullName>
    </submittedName>
</protein>
<dbReference type="EMBL" id="BMAV01016898">
    <property type="protein sequence ID" value="GFY68140.1"/>
    <property type="molecule type" value="Genomic_DNA"/>
</dbReference>
<evidence type="ECO:0000313" key="3">
    <source>
        <dbReference type="Proteomes" id="UP000886998"/>
    </source>
</evidence>
<reference evidence="2" key="1">
    <citation type="submission" date="2020-08" db="EMBL/GenBank/DDBJ databases">
        <title>Multicomponent nature underlies the extraordinary mechanical properties of spider dragline silk.</title>
        <authorList>
            <person name="Kono N."/>
            <person name="Nakamura H."/>
            <person name="Mori M."/>
            <person name="Yoshida Y."/>
            <person name="Ohtoshi R."/>
            <person name="Malay A.D."/>
            <person name="Moran D.A.P."/>
            <person name="Tomita M."/>
            <person name="Numata K."/>
            <person name="Arakawa K."/>
        </authorList>
    </citation>
    <scope>NUCLEOTIDE SEQUENCE</scope>
</reference>
<evidence type="ECO:0000313" key="2">
    <source>
        <dbReference type="EMBL" id="GFY68140.1"/>
    </source>
</evidence>
<gene>
    <name evidence="2" type="ORF">TNIN_4791</name>
</gene>
<name>A0A8X6Y8L5_9ARAC</name>
<feature type="compositionally biased region" description="Basic and acidic residues" evidence="1">
    <location>
        <begin position="55"/>
        <end position="65"/>
    </location>
</feature>
<feature type="region of interest" description="Disordered" evidence="1">
    <location>
        <begin position="45"/>
        <end position="65"/>
    </location>
</feature>
<organism evidence="2 3">
    <name type="scientific">Trichonephila inaurata madagascariensis</name>
    <dbReference type="NCBI Taxonomy" id="2747483"/>
    <lineage>
        <taxon>Eukaryota</taxon>
        <taxon>Metazoa</taxon>
        <taxon>Ecdysozoa</taxon>
        <taxon>Arthropoda</taxon>
        <taxon>Chelicerata</taxon>
        <taxon>Arachnida</taxon>
        <taxon>Araneae</taxon>
        <taxon>Araneomorphae</taxon>
        <taxon>Entelegynae</taxon>
        <taxon>Araneoidea</taxon>
        <taxon>Nephilidae</taxon>
        <taxon>Trichonephila</taxon>
        <taxon>Trichonephila inaurata</taxon>
    </lineage>
</organism>
<dbReference type="AlphaFoldDB" id="A0A8X6Y8L5"/>
<sequence>MGLGPHGVTKEMDKSIPFRSYPLWGSNKKIGVGLKIQLHGKVGKKDWNPVTMNGSREEENGSCKKKGNEGFGCGDKQNISLFLI</sequence>
<dbReference type="Proteomes" id="UP000886998">
    <property type="component" value="Unassembled WGS sequence"/>
</dbReference>
<proteinExistence type="predicted"/>
<comment type="caution">
    <text evidence="2">The sequence shown here is derived from an EMBL/GenBank/DDBJ whole genome shotgun (WGS) entry which is preliminary data.</text>
</comment>
<evidence type="ECO:0000256" key="1">
    <source>
        <dbReference type="SAM" id="MobiDB-lite"/>
    </source>
</evidence>
<accession>A0A8X6Y8L5</accession>
<keyword evidence="3" id="KW-1185">Reference proteome</keyword>